<keyword evidence="3" id="KW-0813">Transport</keyword>
<keyword evidence="5" id="KW-0812">Transmembrane</keyword>
<keyword evidence="4" id="KW-1134">Transmembrane beta strand</keyword>
<dbReference type="CDD" id="cd00342">
    <property type="entry name" value="gram_neg_porins"/>
    <property type="match status" value="1"/>
</dbReference>
<evidence type="ECO:0000313" key="13">
    <source>
        <dbReference type="EMBL" id="QBK04476.1"/>
    </source>
</evidence>
<dbReference type="GO" id="GO:0015288">
    <property type="term" value="F:porin activity"/>
    <property type="evidence" value="ECO:0007669"/>
    <property type="project" value="UniProtKB-KW"/>
</dbReference>
<name>A0A4P6UIX1_9BURK</name>
<evidence type="ECO:0000259" key="12">
    <source>
        <dbReference type="Pfam" id="PF13609"/>
    </source>
</evidence>
<evidence type="ECO:0000256" key="8">
    <source>
        <dbReference type="ARBA" id="ARBA00023114"/>
    </source>
</evidence>
<dbReference type="GO" id="GO:0006811">
    <property type="term" value="P:monoatomic ion transport"/>
    <property type="evidence" value="ECO:0007669"/>
    <property type="project" value="UniProtKB-KW"/>
</dbReference>
<keyword evidence="9" id="KW-0472">Membrane</keyword>
<dbReference type="InterPro" id="IPR050298">
    <property type="entry name" value="Gram-neg_bact_OMP"/>
</dbReference>
<dbReference type="GO" id="GO:0046930">
    <property type="term" value="C:pore complex"/>
    <property type="evidence" value="ECO:0007669"/>
    <property type="project" value="UniProtKB-KW"/>
</dbReference>
<evidence type="ECO:0000256" key="7">
    <source>
        <dbReference type="ARBA" id="ARBA00023065"/>
    </source>
</evidence>
<gene>
    <name evidence="13" type="ORF">DW355_06470</name>
</gene>
<accession>A0A4P6UIX1</accession>
<dbReference type="EMBL" id="CP031395">
    <property type="protein sequence ID" value="QBK04476.1"/>
    <property type="molecule type" value="Genomic_DNA"/>
</dbReference>
<dbReference type="Pfam" id="PF13609">
    <property type="entry name" value="Porin_4"/>
    <property type="match status" value="1"/>
</dbReference>
<keyword evidence="10" id="KW-0998">Cell outer membrane</keyword>
<dbReference type="GO" id="GO:0009279">
    <property type="term" value="C:cell outer membrane"/>
    <property type="evidence" value="ECO:0007669"/>
    <property type="project" value="UniProtKB-SubCell"/>
</dbReference>
<keyword evidence="7" id="KW-0406">Ion transport</keyword>
<sequence>MKKTLIAVAALTAAAGAMADVTITGVFDTTLRMSSFDNGAGTEVKTTQVGRDGSGTSGLYFSATEDLGDGLKALGFAEIDASPFEAATVFNGGEKYAGLQGAFGTIKIGSPNTPSLSVQSGLRGGLFGTKDGGRASAGGSNVGGNSSFIDTSTLMGVSLTRFTGSVRYDTPSFSGFSAAVNFVPESDDKELGTAPAGGGYVAGDAVPAQGALTDIGLFYKAGPINAGLTMYSKDEDLGGWTTGAPTTAQKLGSAKTTQTSFGLQFNAGFAIFGVGMNKTKLEGGIADLDTEITGSNVLATVPLSEALSLGVNYQMAEVKDGDKYSQVAVGANYALSKMTSVYARYVSGTSDADGDPKATTTLVGLMTKF</sequence>
<evidence type="ECO:0000256" key="9">
    <source>
        <dbReference type="ARBA" id="ARBA00023136"/>
    </source>
</evidence>
<dbReference type="PANTHER" id="PTHR34501:SF9">
    <property type="entry name" value="MAJOR OUTER MEMBRANE PROTEIN P.IA"/>
    <property type="match status" value="1"/>
</dbReference>
<dbReference type="InterPro" id="IPR002299">
    <property type="entry name" value="Porin_Neis"/>
</dbReference>
<feature type="signal peptide" evidence="11">
    <location>
        <begin position="1"/>
        <end position="19"/>
    </location>
</feature>
<dbReference type="AlphaFoldDB" id="A0A4P6UIX1"/>
<reference evidence="13 14" key="1">
    <citation type="submission" date="2018-07" db="EMBL/GenBank/DDBJ databases">
        <title>Exploring interactions and the metabolic potential of the ultra-small soil bacteria Hylemonella gracilis.</title>
        <authorList>
            <person name="Tyc O."/>
            <person name="Kulkarni P."/>
            <person name="Gawehns F."/>
            <person name="Hundscheid M."/>
            <person name="Zweers H."/>
            <person name="Garbeva P."/>
        </authorList>
    </citation>
    <scope>NUCLEOTIDE SEQUENCE [LARGE SCALE GENOMIC DNA]</scope>
    <source>
        <strain evidence="13 14">NS1</strain>
    </source>
</reference>
<evidence type="ECO:0000256" key="2">
    <source>
        <dbReference type="ARBA" id="ARBA00011233"/>
    </source>
</evidence>
<keyword evidence="8" id="KW-0626">Porin</keyword>
<organism evidence="13 14">
    <name type="scientific">Hylemonella gracilis</name>
    <dbReference type="NCBI Taxonomy" id="80880"/>
    <lineage>
        <taxon>Bacteria</taxon>
        <taxon>Pseudomonadati</taxon>
        <taxon>Pseudomonadota</taxon>
        <taxon>Betaproteobacteria</taxon>
        <taxon>Burkholderiales</taxon>
        <taxon>Comamonadaceae</taxon>
        <taxon>Hylemonella</taxon>
    </lineage>
</organism>
<dbReference type="KEGG" id="hgr:DW355_06470"/>
<dbReference type="OrthoDB" id="6975458at2"/>
<dbReference type="PANTHER" id="PTHR34501">
    <property type="entry name" value="PROTEIN YDDL-RELATED"/>
    <property type="match status" value="1"/>
</dbReference>
<protein>
    <submittedName>
        <fullName evidence="13">Porin</fullName>
    </submittedName>
</protein>
<dbReference type="RefSeq" id="WP_131278610.1">
    <property type="nucleotide sequence ID" value="NZ_CP031395.1"/>
</dbReference>
<dbReference type="Gene3D" id="2.40.160.10">
    <property type="entry name" value="Porin"/>
    <property type="match status" value="1"/>
</dbReference>
<evidence type="ECO:0000313" key="14">
    <source>
        <dbReference type="Proteomes" id="UP000292939"/>
    </source>
</evidence>
<evidence type="ECO:0000256" key="5">
    <source>
        <dbReference type="ARBA" id="ARBA00022692"/>
    </source>
</evidence>
<evidence type="ECO:0000256" key="3">
    <source>
        <dbReference type="ARBA" id="ARBA00022448"/>
    </source>
</evidence>
<dbReference type="Proteomes" id="UP000292939">
    <property type="component" value="Chromosome"/>
</dbReference>
<proteinExistence type="predicted"/>
<comment type="subunit">
    <text evidence="2">Homotrimer.</text>
</comment>
<evidence type="ECO:0000256" key="6">
    <source>
        <dbReference type="ARBA" id="ARBA00022729"/>
    </source>
</evidence>
<evidence type="ECO:0000256" key="1">
    <source>
        <dbReference type="ARBA" id="ARBA00004571"/>
    </source>
</evidence>
<evidence type="ECO:0000256" key="11">
    <source>
        <dbReference type="SAM" id="SignalP"/>
    </source>
</evidence>
<keyword evidence="6 11" id="KW-0732">Signal</keyword>
<evidence type="ECO:0000256" key="10">
    <source>
        <dbReference type="ARBA" id="ARBA00023237"/>
    </source>
</evidence>
<dbReference type="SUPFAM" id="SSF56935">
    <property type="entry name" value="Porins"/>
    <property type="match status" value="1"/>
</dbReference>
<evidence type="ECO:0000256" key="4">
    <source>
        <dbReference type="ARBA" id="ARBA00022452"/>
    </source>
</evidence>
<comment type="subcellular location">
    <subcellularLocation>
        <location evidence="1">Cell outer membrane</location>
        <topology evidence="1">Multi-pass membrane protein</topology>
    </subcellularLocation>
</comment>
<feature type="domain" description="Porin" evidence="12">
    <location>
        <begin position="7"/>
        <end position="351"/>
    </location>
</feature>
<dbReference type="InterPro" id="IPR023614">
    <property type="entry name" value="Porin_dom_sf"/>
</dbReference>
<dbReference type="PRINTS" id="PR00184">
    <property type="entry name" value="NEISSPPORIN"/>
</dbReference>
<dbReference type="InterPro" id="IPR033900">
    <property type="entry name" value="Gram_neg_porin_domain"/>
</dbReference>
<feature type="chain" id="PRO_5020811981" evidence="11">
    <location>
        <begin position="20"/>
        <end position="369"/>
    </location>
</feature>